<sequence>MQSSIKKDQQPLISTARILKDVERTLSNATQSSKLDRILANTIAKLAVLHPVYNLVAAQIELDCICNATPIKFSDACNRLAAHHDSANPVLTEQFMVDLAANQEYIDIMVAGACTPQYSYSGLLLMKSDMLLRRNMELIERPEYAYMRVALALHGQDVIQVMATFEHLLHGYYIHSPTTMVQAGTTCGSLTSSHLIHLASTTSTISAFNALHQTAAISAAGGAVSVNFSNIPSTGTAVGGIPSLGIPPLLDLYNAAAAASVSDITGTTASIAAYVQAWHGDIFPILETIQAQLLSKRLHYGLIVPNIFMQRAQLNASWSLFSPNDVPLLENRYGLAFDAAYLAAEADTRIPRSVVPARSLLNAIIRCQLETGEPMLLFRDSANIRSNQQNMGMTFHGDAFGATMQCSTPSETTTTSEASLILPTFVRYGKIDYIHLGEITRALTVNLNRVIDTSKAPSIEASAGTHHQRAIAIGIQGLGEALLKMKIPYVSPEAKDIAKQVMMTIYNSSIRASVHFAREHGAYGHFGRSPLSRGEYMFNLCGQPQDNRLHNWETLRTEISTYGTANSTFTCLMPMDAMLNVASLDSTIGPINSIVQKHGVFADSYNMINPTLVEWLTSINIWTEDIRLQIMRGKGQLNFPHIIAIHTDYELGSISHIKQIPHQIREVFKTSWELGPESVIDMAIVMAPYVCQGQSLDLYLQNPCMDRIMDIHYKSWAGGLKTGVFSLKTRDESAAYVMPPPTHPGNPIDHQKGTCSIVIPCITLTQDVSTSPGPAITTLAATIQSMEASANADSSNSESDDSDLYGTDDEDADGEYDEGADDEVVYEINSEEIDELMYDPMEFLEGGDY</sequence>
<accession>A0A8H5BXG1</accession>
<keyword evidence="4" id="KW-0215">Deoxyribonucleotide synthesis</keyword>
<comment type="caution">
    <text evidence="8">The sequence shown here is derived from an EMBL/GenBank/DDBJ whole genome shotgun (WGS) entry which is preliminary data.</text>
</comment>
<comment type="catalytic activity">
    <reaction evidence="4">
        <text>a 2'-deoxyribonucleoside 5'-diphosphate + [thioredoxin]-disulfide + H2O = a ribonucleoside 5'-diphosphate + [thioredoxin]-dithiol</text>
        <dbReference type="Rhea" id="RHEA:23252"/>
        <dbReference type="Rhea" id="RHEA-COMP:10698"/>
        <dbReference type="Rhea" id="RHEA-COMP:10700"/>
        <dbReference type="ChEBI" id="CHEBI:15377"/>
        <dbReference type="ChEBI" id="CHEBI:29950"/>
        <dbReference type="ChEBI" id="CHEBI:50058"/>
        <dbReference type="ChEBI" id="CHEBI:57930"/>
        <dbReference type="ChEBI" id="CHEBI:73316"/>
        <dbReference type="EC" id="1.17.4.1"/>
    </reaction>
</comment>
<dbReference type="GO" id="GO:0004748">
    <property type="term" value="F:ribonucleoside-diphosphate reductase activity, thioredoxin disulfide as acceptor"/>
    <property type="evidence" value="ECO:0007669"/>
    <property type="project" value="UniProtKB-EC"/>
</dbReference>
<evidence type="ECO:0000256" key="1">
    <source>
        <dbReference type="ARBA" id="ARBA00010406"/>
    </source>
</evidence>
<dbReference type="PANTHER" id="PTHR11573">
    <property type="entry name" value="RIBONUCLEOSIDE-DIPHOSPHATE REDUCTASE LARGE CHAIN"/>
    <property type="match status" value="1"/>
</dbReference>
<dbReference type="Proteomes" id="UP000567179">
    <property type="component" value="Unassembled WGS sequence"/>
</dbReference>
<dbReference type="EC" id="1.17.4.1" evidence="2 4"/>
<dbReference type="InterPro" id="IPR039718">
    <property type="entry name" value="Rrm1"/>
</dbReference>
<dbReference type="PANTHER" id="PTHR11573:SF28">
    <property type="entry name" value="RIBONUCLEOSIDE-DIPHOSPHATE REDUCTASE"/>
    <property type="match status" value="1"/>
</dbReference>
<comment type="function">
    <text evidence="4">Provides the precursors necessary for DNA synthesis. Catalyzes the biosynthesis of deoxyribonucleotides from the corresponding ribonucleotides.</text>
</comment>
<dbReference type="InterPro" id="IPR008926">
    <property type="entry name" value="RNR_R1-su_N"/>
</dbReference>
<gene>
    <name evidence="8" type="ORF">D9619_005957</name>
</gene>
<evidence type="ECO:0000313" key="9">
    <source>
        <dbReference type="Proteomes" id="UP000567179"/>
    </source>
</evidence>
<dbReference type="UniPathway" id="UPA00326"/>
<dbReference type="InterPro" id="IPR013509">
    <property type="entry name" value="RNR_lsu_N"/>
</dbReference>
<evidence type="ECO:0000259" key="7">
    <source>
        <dbReference type="Pfam" id="PF02867"/>
    </source>
</evidence>
<keyword evidence="3 4" id="KW-0560">Oxidoreductase</keyword>
<evidence type="ECO:0000256" key="3">
    <source>
        <dbReference type="ARBA" id="ARBA00023002"/>
    </source>
</evidence>
<evidence type="ECO:0000259" key="6">
    <source>
        <dbReference type="Pfam" id="PF00317"/>
    </source>
</evidence>
<feature type="region of interest" description="Disordered" evidence="5">
    <location>
        <begin position="789"/>
        <end position="823"/>
    </location>
</feature>
<feature type="compositionally biased region" description="Acidic residues" evidence="5">
    <location>
        <begin position="798"/>
        <end position="823"/>
    </location>
</feature>
<comment type="similarity">
    <text evidence="1 4">Belongs to the ribonucleoside diphosphate reductase large chain family.</text>
</comment>
<evidence type="ECO:0000256" key="5">
    <source>
        <dbReference type="SAM" id="MobiDB-lite"/>
    </source>
</evidence>
<proteinExistence type="inferred from homology"/>
<reference evidence="8 9" key="1">
    <citation type="journal article" date="2020" name="ISME J.">
        <title>Uncovering the hidden diversity of litter-decomposition mechanisms in mushroom-forming fungi.</title>
        <authorList>
            <person name="Floudas D."/>
            <person name="Bentzer J."/>
            <person name="Ahren D."/>
            <person name="Johansson T."/>
            <person name="Persson P."/>
            <person name="Tunlid A."/>
        </authorList>
    </citation>
    <scope>NUCLEOTIDE SEQUENCE [LARGE SCALE GENOMIC DNA]</scope>
    <source>
        <strain evidence="8 9">CBS 101986</strain>
    </source>
</reference>
<name>A0A8H5BXG1_9AGAR</name>
<dbReference type="OrthoDB" id="3000483at2759"/>
<feature type="domain" description="Ribonucleotide reductase large subunit C-terminal" evidence="7">
    <location>
        <begin position="204"/>
        <end position="724"/>
    </location>
</feature>
<protein>
    <recommendedName>
        <fullName evidence="2 4">Ribonucleoside-diphosphate reductase</fullName>
        <ecNumber evidence="2 4">1.17.4.1</ecNumber>
    </recommendedName>
</protein>
<dbReference type="EMBL" id="JAACJJ010000001">
    <property type="protein sequence ID" value="KAF5331113.1"/>
    <property type="molecule type" value="Genomic_DNA"/>
</dbReference>
<dbReference type="SUPFAM" id="SSF48168">
    <property type="entry name" value="R1 subunit of ribonucleotide reductase, N-terminal domain"/>
    <property type="match status" value="1"/>
</dbReference>
<keyword evidence="9" id="KW-1185">Reference proteome</keyword>
<evidence type="ECO:0000256" key="4">
    <source>
        <dbReference type="RuleBase" id="RU003410"/>
    </source>
</evidence>
<dbReference type="GO" id="GO:0009263">
    <property type="term" value="P:deoxyribonucleotide biosynthetic process"/>
    <property type="evidence" value="ECO:0007669"/>
    <property type="project" value="UniProtKB-KW"/>
</dbReference>
<feature type="domain" description="Ribonucleotide reductase large subunit N-terminal" evidence="6">
    <location>
        <begin position="118"/>
        <end position="187"/>
    </location>
</feature>
<dbReference type="Gene3D" id="3.20.70.20">
    <property type="match status" value="1"/>
</dbReference>
<dbReference type="InterPro" id="IPR000788">
    <property type="entry name" value="RNR_lg_C"/>
</dbReference>
<evidence type="ECO:0000256" key="2">
    <source>
        <dbReference type="ARBA" id="ARBA00012274"/>
    </source>
</evidence>
<dbReference type="SUPFAM" id="SSF51998">
    <property type="entry name" value="PFL-like glycyl radical enzymes"/>
    <property type="match status" value="1"/>
</dbReference>
<dbReference type="Pfam" id="PF02867">
    <property type="entry name" value="Ribonuc_red_lgC"/>
    <property type="match status" value="1"/>
</dbReference>
<evidence type="ECO:0000313" key="8">
    <source>
        <dbReference type="EMBL" id="KAF5331113.1"/>
    </source>
</evidence>
<organism evidence="8 9">
    <name type="scientific">Psilocybe cf. subviscida</name>
    <dbReference type="NCBI Taxonomy" id="2480587"/>
    <lineage>
        <taxon>Eukaryota</taxon>
        <taxon>Fungi</taxon>
        <taxon>Dikarya</taxon>
        <taxon>Basidiomycota</taxon>
        <taxon>Agaricomycotina</taxon>
        <taxon>Agaricomycetes</taxon>
        <taxon>Agaricomycetidae</taxon>
        <taxon>Agaricales</taxon>
        <taxon>Agaricineae</taxon>
        <taxon>Strophariaceae</taxon>
        <taxon>Psilocybe</taxon>
    </lineage>
</organism>
<dbReference type="Pfam" id="PF00317">
    <property type="entry name" value="Ribonuc_red_lgN"/>
    <property type="match status" value="1"/>
</dbReference>
<dbReference type="AlphaFoldDB" id="A0A8H5BXG1"/>
<dbReference type="GO" id="GO:0005524">
    <property type="term" value="F:ATP binding"/>
    <property type="evidence" value="ECO:0007669"/>
    <property type="project" value="InterPro"/>
</dbReference>
<dbReference type="GO" id="GO:0005971">
    <property type="term" value="C:ribonucleoside-diphosphate reductase complex"/>
    <property type="evidence" value="ECO:0007669"/>
    <property type="project" value="TreeGrafter"/>
</dbReference>
<dbReference type="PRINTS" id="PR01183">
    <property type="entry name" value="RIBORDTASEM1"/>
</dbReference>